<accession>A0A0G0LRZ2</accession>
<dbReference type="EMBL" id="LBVW01000007">
    <property type="protein sequence ID" value="KKQ93807.1"/>
    <property type="molecule type" value="Genomic_DNA"/>
</dbReference>
<feature type="transmembrane region" description="Helical" evidence="1">
    <location>
        <begin position="130"/>
        <end position="147"/>
    </location>
</feature>
<protein>
    <submittedName>
        <fullName evidence="2">Putative membrane protein</fullName>
    </submittedName>
</protein>
<sequence>MLYLIFFFLELILLYFLAKRLTALIYRFFLRLTKNKNIASYLLAIVFLPGTFVHEASHILAALFLLVPFGEVEFLPQVQEDGIKLGSVGIAKVDPVRRFLIGVAPFIVGALLILGGLYYLSQNNLSLNPYYMLITGYLIFAIGNTMFTSKKDLEGALELFILVAIIFGLGYLLEIRLPILDERIVLSKELIMAFKTSDLFLIIPLTIDSLIVIIFKFLKL</sequence>
<dbReference type="STRING" id="1618573.UT19_C0007G0051"/>
<keyword evidence="1" id="KW-0812">Transmembrane</keyword>
<gene>
    <name evidence="2" type="ORF">UT19_C0007G0051</name>
</gene>
<evidence type="ECO:0000313" key="3">
    <source>
        <dbReference type="Proteomes" id="UP000034932"/>
    </source>
</evidence>
<evidence type="ECO:0000256" key="1">
    <source>
        <dbReference type="SAM" id="Phobius"/>
    </source>
</evidence>
<feature type="transmembrane region" description="Helical" evidence="1">
    <location>
        <begin position="38"/>
        <end position="53"/>
    </location>
</feature>
<feature type="transmembrane region" description="Helical" evidence="1">
    <location>
        <begin position="99"/>
        <end position="118"/>
    </location>
</feature>
<dbReference type="AlphaFoldDB" id="A0A0G0LRZ2"/>
<proteinExistence type="predicted"/>
<reference evidence="2 3" key="1">
    <citation type="journal article" date="2015" name="Nature">
        <title>rRNA introns, odd ribosomes, and small enigmatic genomes across a large radiation of phyla.</title>
        <authorList>
            <person name="Brown C.T."/>
            <person name="Hug L.A."/>
            <person name="Thomas B.C."/>
            <person name="Sharon I."/>
            <person name="Castelle C.J."/>
            <person name="Singh A."/>
            <person name="Wilkins M.J."/>
            <person name="Williams K.H."/>
            <person name="Banfield J.F."/>
        </authorList>
    </citation>
    <scope>NUCLEOTIDE SEQUENCE [LARGE SCALE GENOMIC DNA]</scope>
</reference>
<keyword evidence="1" id="KW-0472">Membrane</keyword>
<keyword evidence="1" id="KW-1133">Transmembrane helix</keyword>
<feature type="transmembrane region" description="Helical" evidence="1">
    <location>
        <begin position="6"/>
        <end position="26"/>
    </location>
</feature>
<comment type="caution">
    <text evidence="2">The sequence shown here is derived from an EMBL/GenBank/DDBJ whole genome shotgun (WGS) entry which is preliminary data.</text>
</comment>
<organism evidence="2 3">
    <name type="scientific">Candidatus Woesebacteria bacterium GW2011_GWB1_39_10b</name>
    <dbReference type="NCBI Taxonomy" id="1618573"/>
    <lineage>
        <taxon>Bacteria</taxon>
        <taxon>Candidatus Woeseibacteriota</taxon>
    </lineage>
</organism>
<dbReference type="Proteomes" id="UP000034932">
    <property type="component" value="Unassembled WGS sequence"/>
</dbReference>
<feature type="transmembrane region" description="Helical" evidence="1">
    <location>
        <begin position="199"/>
        <end position="218"/>
    </location>
</feature>
<name>A0A0G0LRZ2_9BACT</name>
<feature type="transmembrane region" description="Helical" evidence="1">
    <location>
        <begin position="159"/>
        <end position="179"/>
    </location>
</feature>
<evidence type="ECO:0000313" key="2">
    <source>
        <dbReference type="EMBL" id="KKQ93807.1"/>
    </source>
</evidence>